<dbReference type="Gramene" id="Mp7g16510.1">
    <property type="protein sequence ID" value="Mp7g16510.1.cds1"/>
    <property type="gene ID" value="Mp7g16510"/>
</dbReference>
<proteinExistence type="predicted"/>
<reference evidence="2" key="1">
    <citation type="journal article" date="2017" name="Cell">
        <title>Insights into land plant evolution garnered from the Marchantia polymorpha genome.</title>
        <authorList>
            <person name="Bowman J.L."/>
            <person name="Kohchi T."/>
            <person name="Yamato K.T."/>
            <person name="Jenkins J."/>
            <person name="Shu S."/>
            <person name="Ishizaki K."/>
            <person name="Yamaoka S."/>
            <person name="Nishihama R."/>
            <person name="Nakamura Y."/>
            <person name="Berger F."/>
            <person name="Adam C."/>
            <person name="Aki S.S."/>
            <person name="Althoff F."/>
            <person name="Araki T."/>
            <person name="Arteaga-Vazquez M.A."/>
            <person name="Balasubrmanian S."/>
            <person name="Barry K."/>
            <person name="Bauer D."/>
            <person name="Boehm C.R."/>
            <person name="Briginshaw L."/>
            <person name="Caballero-Perez J."/>
            <person name="Catarino B."/>
            <person name="Chen F."/>
            <person name="Chiyoda S."/>
            <person name="Chovatia M."/>
            <person name="Davies K.M."/>
            <person name="Delmans M."/>
            <person name="Demura T."/>
            <person name="Dierschke T."/>
            <person name="Dolan L."/>
            <person name="Dorantes-Acosta A.E."/>
            <person name="Eklund D.M."/>
            <person name="Florent S.N."/>
            <person name="Flores-Sandoval E."/>
            <person name="Fujiyama A."/>
            <person name="Fukuzawa H."/>
            <person name="Galik B."/>
            <person name="Grimanelli D."/>
            <person name="Grimwood J."/>
            <person name="Grossniklaus U."/>
            <person name="Hamada T."/>
            <person name="Haseloff J."/>
            <person name="Hetherington A.J."/>
            <person name="Higo A."/>
            <person name="Hirakawa Y."/>
            <person name="Hundley H.N."/>
            <person name="Ikeda Y."/>
            <person name="Inoue K."/>
            <person name="Inoue S.I."/>
            <person name="Ishida S."/>
            <person name="Jia Q."/>
            <person name="Kakita M."/>
            <person name="Kanazawa T."/>
            <person name="Kawai Y."/>
            <person name="Kawashima T."/>
            <person name="Kennedy M."/>
            <person name="Kinose K."/>
            <person name="Kinoshita T."/>
            <person name="Kohara Y."/>
            <person name="Koide E."/>
            <person name="Komatsu K."/>
            <person name="Kopischke S."/>
            <person name="Kubo M."/>
            <person name="Kyozuka J."/>
            <person name="Lagercrantz U."/>
            <person name="Lin S.S."/>
            <person name="Lindquist E."/>
            <person name="Lipzen A.M."/>
            <person name="Lu C.W."/>
            <person name="De Luna E."/>
            <person name="Martienssen R.A."/>
            <person name="Minamino N."/>
            <person name="Mizutani M."/>
            <person name="Mizutani M."/>
            <person name="Mochizuki N."/>
            <person name="Monte I."/>
            <person name="Mosher R."/>
            <person name="Nagasaki H."/>
            <person name="Nakagami H."/>
            <person name="Naramoto S."/>
            <person name="Nishitani K."/>
            <person name="Ohtani M."/>
            <person name="Okamoto T."/>
            <person name="Okumura M."/>
            <person name="Phillips J."/>
            <person name="Pollak B."/>
            <person name="Reinders A."/>
            <person name="Rovekamp M."/>
            <person name="Sano R."/>
            <person name="Sawa S."/>
            <person name="Schmid M.W."/>
            <person name="Shirakawa M."/>
            <person name="Solano R."/>
            <person name="Spunde A."/>
            <person name="Suetsugu N."/>
            <person name="Sugano S."/>
            <person name="Sugiyama A."/>
            <person name="Sun R."/>
            <person name="Suzuki Y."/>
            <person name="Takenaka M."/>
            <person name="Takezawa D."/>
            <person name="Tomogane H."/>
            <person name="Tsuzuki M."/>
            <person name="Ueda T."/>
            <person name="Umeda M."/>
            <person name="Ward J.M."/>
            <person name="Watanabe Y."/>
            <person name="Yazaki K."/>
            <person name="Yokoyama R."/>
            <person name="Yoshitake Y."/>
            <person name="Yotsui I."/>
            <person name="Zachgo S."/>
            <person name="Schmutz J."/>
        </authorList>
    </citation>
    <scope>NUCLEOTIDE SEQUENCE [LARGE SCALE GENOMIC DNA]</scope>
    <source>
        <strain evidence="2">Tak-1</strain>
    </source>
</reference>
<evidence type="ECO:0000313" key="1">
    <source>
        <dbReference type="EMBL" id="PTQ30546.1"/>
    </source>
</evidence>
<dbReference type="EMBL" id="KZ772795">
    <property type="protein sequence ID" value="PTQ30546.1"/>
    <property type="molecule type" value="Genomic_DNA"/>
</dbReference>
<gene>
    <name evidence="1" type="ORF">MARPO_0123s0033</name>
</gene>
<dbReference type="Proteomes" id="UP000244005">
    <property type="component" value="Unassembled WGS sequence"/>
</dbReference>
<name>A0A2R6W9L7_MARPO</name>
<accession>A0A2R6W9L7</accession>
<keyword evidence="2" id="KW-1185">Reference proteome</keyword>
<dbReference type="AlphaFoldDB" id="A0A2R6W9L7"/>
<organism evidence="1 2">
    <name type="scientific">Marchantia polymorpha</name>
    <name type="common">Common liverwort</name>
    <name type="synonym">Marchantia aquatica</name>
    <dbReference type="NCBI Taxonomy" id="3197"/>
    <lineage>
        <taxon>Eukaryota</taxon>
        <taxon>Viridiplantae</taxon>
        <taxon>Streptophyta</taxon>
        <taxon>Embryophyta</taxon>
        <taxon>Marchantiophyta</taxon>
        <taxon>Marchantiopsida</taxon>
        <taxon>Marchantiidae</taxon>
        <taxon>Marchantiales</taxon>
        <taxon>Marchantiaceae</taxon>
        <taxon>Marchantia</taxon>
    </lineage>
</organism>
<sequence length="116" mass="12999">MVEQAQSVQTVHKRKLSLLPQFSSSGKKASNVSCPCDEELMMALVILPLVRTRKSACFGGKLIWLGLEISMKCFAATRLSIMSILFSLGRKKWSTEEKKNGDIFRSRDALKYARGD</sequence>
<evidence type="ECO:0000313" key="2">
    <source>
        <dbReference type="Proteomes" id="UP000244005"/>
    </source>
</evidence>
<protein>
    <submittedName>
        <fullName evidence="1">Uncharacterized protein</fullName>
    </submittedName>
</protein>